<gene>
    <name evidence="2" type="ORF">GOEFS_006_00310</name>
</gene>
<keyword evidence="3" id="KW-1185">Reference proteome</keyword>
<sequence length="106" mass="10613">MTGWEFAGAIALLAGGTYLIRVAGPQLRARLDVTPRVEAVLERATIVLLIAVALTSTLFIGSDVAGPARPIGVAVGILAAVLRAPLIVVIVAAAGTTAALRAAGMA</sequence>
<comment type="caution">
    <text evidence="2">The sequence shown here is derived from an EMBL/GenBank/DDBJ whole genome shotgun (WGS) entry which is preliminary data.</text>
</comment>
<feature type="transmembrane region" description="Helical" evidence="1">
    <location>
        <begin position="45"/>
        <end position="65"/>
    </location>
</feature>
<keyword evidence="1" id="KW-0812">Transmembrane</keyword>
<dbReference type="Pfam" id="PF05437">
    <property type="entry name" value="AzlD"/>
    <property type="match status" value="1"/>
</dbReference>
<dbReference type="InterPro" id="IPR008407">
    <property type="entry name" value="Brnchd-chn_aa_trnsp_AzlD"/>
</dbReference>
<dbReference type="AlphaFoldDB" id="H0QUS7"/>
<proteinExistence type="predicted"/>
<accession>H0QUS7</accession>
<evidence type="ECO:0000256" key="1">
    <source>
        <dbReference type="SAM" id="Phobius"/>
    </source>
</evidence>
<dbReference type="STRING" id="1077974.GOEFS_006_00310"/>
<evidence type="ECO:0000313" key="3">
    <source>
        <dbReference type="Proteomes" id="UP000035034"/>
    </source>
</evidence>
<organism evidence="2 3">
    <name type="scientific">Gordonia effusa NBRC 100432</name>
    <dbReference type="NCBI Taxonomy" id="1077974"/>
    <lineage>
        <taxon>Bacteria</taxon>
        <taxon>Bacillati</taxon>
        <taxon>Actinomycetota</taxon>
        <taxon>Actinomycetes</taxon>
        <taxon>Mycobacteriales</taxon>
        <taxon>Gordoniaceae</taxon>
        <taxon>Gordonia</taxon>
    </lineage>
</organism>
<reference evidence="2 3" key="1">
    <citation type="submission" date="2011-12" db="EMBL/GenBank/DDBJ databases">
        <title>Whole genome shotgun sequence of Gordonia effusa NBRC 100432.</title>
        <authorList>
            <person name="Yoshida I."/>
            <person name="Takarada H."/>
            <person name="Hosoyama A."/>
            <person name="Tsuchikane K."/>
            <person name="Katsumata H."/>
            <person name="Yamazaki S."/>
            <person name="Fujita N."/>
        </authorList>
    </citation>
    <scope>NUCLEOTIDE SEQUENCE [LARGE SCALE GENOMIC DNA]</scope>
    <source>
        <strain evidence="2 3">NBRC 100432</strain>
    </source>
</reference>
<name>H0QUS7_9ACTN</name>
<evidence type="ECO:0000313" key="2">
    <source>
        <dbReference type="EMBL" id="GAB16578.1"/>
    </source>
</evidence>
<dbReference type="Proteomes" id="UP000035034">
    <property type="component" value="Unassembled WGS sequence"/>
</dbReference>
<evidence type="ECO:0008006" key="4">
    <source>
        <dbReference type="Google" id="ProtNLM"/>
    </source>
</evidence>
<feature type="transmembrane region" description="Helical" evidence="1">
    <location>
        <begin position="71"/>
        <end position="100"/>
    </location>
</feature>
<dbReference type="EMBL" id="BAEH01000006">
    <property type="protein sequence ID" value="GAB16578.1"/>
    <property type="molecule type" value="Genomic_DNA"/>
</dbReference>
<feature type="transmembrane region" description="Helical" evidence="1">
    <location>
        <begin position="6"/>
        <end position="24"/>
    </location>
</feature>
<dbReference type="OrthoDB" id="4484240at2"/>
<protein>
    <recommendedName>
        <fullName evidence="4">Branched-chain amino acid transporter</fullName>
    </recommendedName>
</protein>
<keyword evidence="1" id="KW-0472">Membrane</keyword>
<keyword evidence="1" id="KW-1133">Transmembrane helix</keyword>
<dbReference type="eggNOG" id="ENOG5032T1U">
    <property type="taxonomic scope" value="Bacteria"/>
</dbReference>